<accession>A0A0K2TXK8</accession>
<reference evidence="1" key="1">
    <citation type="submission" date="2014-05" db="EMBL/GenBank/DDBJ databases">
        <authorList>
            <person name="Chronopoulou M."/>
        </authorList>
    </citation>
    <scope>NUCLEOTIDE SEQUENCE</scope>
    <source>
        <tissue evidence="1">Whole organism</tissue>
    </source>
</reference>
<name>A0A0K2TXK8_LEPSM</name>
<dbReference type="AlphaFoldDB" id="A0A0K2TXK8"/>
<feature type="non-terminal residue" evidence="1">
    <location>
        <position position="1"/>
    </location>
</feature>
<sequence>MKHLEGAPKLDSIQKNKLLGVYIGICINTFLKVTYCSTISAQIIKCDCPCSEQLVGDT</sequence>
<dbReference type="EMBL" id="HACA01013367">
    <property type="protein sequence ID" value="CDW30728.1"/>
    <property type="molecule type" value="Transcribed_RNA"/>
</dbReference>
<organism evidence="1">
    <name type="scientific">Lepeophtheirus salmonis</name>
    <name type="common">Salmon louse</name>
    <name type="synonym">Caligus salmonis</name>
    <dbReference type="NCBI Taxonomy" id="72036"/>
    <lineage>
        <taxon>Eukaryota</taxon>
        <taxon>Metazoa</taxon>
        <taxon>Ecdysozoa</taxon>
        <taxon>Arthropoda</taxon>
        <taxon>Crustacea</taxon>
        <taxon>Multicrustacea</taxon>
        <taxon>Hexanauplia</taxon>
        <taxon>Copepoda</taxon>
        <taxon>Siphonostomatoida</taxon>
        <taxon>Caligidae</taxon>
        <taxon>Lepeophtheirus</taxon>
    </lineage>
</organism>
<proteinExistence type="predicted"/>
<evidence type="ECO:0000313" key="1">
    <source>
        <dbReference type="EMBL" id="CDW30728.1"/>
    </source>
</evidence>
<protein>
    <submittedName>
        <fullName evidence="1">Uncharacterized protein</fullName>
    </submittedName>
</protein>